<dbReference type="RefSeq" id="WP_008606197.1">
    <property type="nucleotide sequence ID" value="NZ_ALAB01000001.1"/>
</dbReference>
<dbReference type="EMBL" id="ALAB01000001">
    <property type="protein sequence ID" value="EJI87005.1"/>
    <property type="molecule type" value="Genomic_DNA"/>
</dbReference>
<sequence>MWGKVLKVTGLVAVGVLDIMLSSDDSDDQDQLDMLDDGMGNINADGESMTRQEAEDKQALGELYDTYY</sequence>
<name>J1YGC2_9ALTE</name>
<dbReference type="AlphaFoldDB" id="J1YGC2"/>
<evidence type="ECO:0000313" key="2">
    <source>
        <dbReference type="Proteomes" id="UP000012043"/>
    </source>
</evidence>
<comment type="caution">
    <text evidence="1">The sequence shown here is derived from an EMBL/GenBank/DDBJ whole genome shotgun (WGS) entry which is preliminary data.</text>
</comment>
<proteinExistence type="predicted"/>
<protein>
    <submittedName>
        <fullName evidence="1">Uncharacterized protein</fullName>
    </submittedName>
</protein>
<reference evidence="1 2" key="1">
    <citation type="journal article" date="2012" name="J. Bacteriol.">
        <title>Genome Sequence of Pectin-Degrading Alishewanella aestuarii Strain B11T, Isolated from Tidal Flat Sediment.</title>
        <authorList>
            <person name="Jung J."/>
            <person name="Choi S."/>
            <person name="Chun J."/>
            <person name="Park W."/>
        </authorList>
    </citation>
    <scope>NUCLEOTIDE SEQUENCE [LARGE SCALE GENOMIC DNA]</scope>
    <source>
        <strain evidence="1 2">B11</strain>
    </source>
</reference>
<keyword evidence="2" id="KW-1185">Reference proteome</keyword>
<gene>
    <name evidence="1" type="ORF">AEST_00460</name>
</gene>
<dbReference type="Proteomes" id="UP000012043">
    <property type="component" value="Unassembled WGS sequence"/>
</dbReference>
<evidence type="ECO:0000313" key="1">
    <source>
        <dbReference type="EMBL" id="EJI87005.1"/>
    </source>
</evidence>
<organism evidence="1 2">
    <name type="scientific">Alishewanella aestuarii B11</name>
    <dbReference type="NCBI Taxonomy" id="1197174"/>
    <lineage>
        <taxon>Bacteria</taxon>
        <taxon>Pseudomonadati</taxon>
        <taxon>Pseudomonadota</taxon>
        <taxon>Gammaproteobacteria</taxon>
        <taxon>Alteromonadales</taxon>
        <taxon>Alteromonadaceae</taxon>
        <taxon>Alishewanella</taxon>
    </lineage>
</organism>
<dbReference type="PATRIC" id="fig|1197174.4.peg.45"/>
<accession>J1YGC2</accession>